<dbReference type="InParanoid" id="A0A5F9DG42"/>
<dbReference type="Ensembl" id="ENSOCUT00000045794.1">
    <property type="protein sequence ID" value="ENSOCUP00000045159.1"/>
    <property type="gene ID" value="ENSOCUG00000034897.1"/>
</dbReference>
<dbReference type="AlphaFoldDB" id="A0A5F9DG42"/>
<sequence length="113" mass="11401">MAVVGTGPSSGAGGRPSPGVAANAAAAEDGETKPAAPVVAALAGEGTSAAPAAEPRWGEAESGDASLADISSGLKMESTNGKDTLDDFWHRHFILPWEYLFPPEASRLEGNVP</sequence>
<protein>
    <submittedName>
        <fullName evidence="2">Uncharacterized protein</fullName>
    </submittedName>
</protein>
<dbReference type="Proteomes" id="UP000001811">
    <property type="component" value="Chromosome 16"/>
</dbReference>
<feature type="region of interest" description="Disordered" evidence="1">
    <location>
        <begin position="1"/>
        <end position="82"/>
    </location>
</feature>
<keyword evidence="3" id="KW-1185">Reference proteome</keyword>
<reference evidence="2 3" key="1">
    <citation type="journal article" date="2011" name="Nature">
        <title>A high-resolution map of human evolutionary constraint using 29 mammals.</title>
        <authorList>
            <person name="Lindblad-Toh K."/>
            <person name="Garber M."/>
            <person name="Zuk O."/>
            <person name="Lin M.F."/>
            <person name="Parker B.J."/>
            <person name="Washietl S."/>
            <person name="Kheradpour P."/>
            <person name="Ernst J."/>
            <person name="Jordan G."/>
            <person name="Mauceli E."/>
            <person name="Ward L.D."/>
            <person name="Lowe C.B."/>
            <person name="Holloway A.K."/>
            <person name="Clamp M."/>
            <person name="Gnerre S."/>
            <person name="Alfoldi J."/>
            <person name="Beal K."/>
            <person name="Chang J."/>
            <person name="Clawson H."/>
            <person name="Cuff J."/>
            <person name="Di Palma F."/>
            <person name="Fitzgerald S."/>
            <person name="Flicek P."/>
            <person name="Guttman M."/>
            <person name="Hubisz M.J."/>
            <person name="Jaffe D.B."/>
            <person name="Jungreis I."/>
            <person name="Kent W.J."/>
            <person name="Kostka D."/>
            <person name="Lara M."/>
            <person name="Martins A.L."/>
            <person name="Massingham T."/>
            <person name="Moltke I."/>
            <person name="Raney B.J."/>
            <person name="Rasmussen M.D."/>
            <person name="Robinson J."/>
            <person name="Stark A."/>
            <person name="Vilella A.J."/>
            <person name="Wen J."/>
            <person name="Xie X."/>
            <person name="Zody M.C."/>
            <person name="Baldwin J."/>
            <person name="Bloom T."/>
            <person name="Chin C.W."/>
            <person name="Heiman D."/>
            <person name="Nicol R."/>
            <person name="Nusbaum C."/>
            <person name="Young S."/>
            <person name="Wilkinson J."/>
            <person name="Worley K.C."/>
            <person name="Kovar C.L."/>
            <person name="Muzny D.M."/>
            <person name="Gibbs R.A."/>
            <person name="Cree A."/>
            <person name="Dihn H.H."/>
            <person name="Fowler G."/>
            <person name="Jhangiani S."/>
            <person name="Joshi V."/>
            <person name="Lee S."/>
            <person name="Lewis L.R."/>
            <person name="Nazareth L.V."/>
            <person name="Okwuonu G."/>
            <person name="Santibanez J."/>
            <person name="Warren W.C."/>
            <person name="Mardis E.R."/>
            <person name="Weinstock G.M."/>
            <person name="Wilson R.K."/>
            <person name="Delehaunty K."/>
            <person name="Dooling D."/>
            <person name="Fronik C."/>
            <person name="Fulton L."/>
            <person name="Fulton B."/>
            <person name="Graves T."/>
            <person name="Minx P."/>
            <person name="Sodergren E."/>
            <person name="Birney E."/>
            <person name="Margulies E.H."/>
            <person name="Herrero J."/>
            <person name="Green E.D."/>
            <person name="Haussler D."/>
            <person name="Siepel A."/>
            <person name="Goldman N."/>
            <person name="Pollard K.S."/>
            <person name="Pedersen J.S."/>
            <person name="Lander E.S."/>
            <person name="Kellis M."/>
        </authorList>
    </citation>
    <scope>NUCLEOTIDE SEQUENCE [LARGE SCALE GENOMIC DNA]</scope>
    <source>
        <strain evidence="2 3">Thorbecke inbred</strain>
    </source>
</reference>
<accession>A0A5F9DG42</accession>
<evidence type="ECO:0000313" key="3">
    <source>
        <dbReference type="Proteomes" id="UP000001811"/>
    </source>
</evidence>
<proteinExistence type="predicted"/>
<evidence type="ECO:0000313" key="2">
    <source>
        <dbReference type="Ensembl" id="ENSOCUP00000045159.1"/>
    </source>
</evidence>
<dbReference type="EMBL" id="AAGW02025940">
    <property type="status" value="NOT_ANNOTATED_CDS"/>
    <property type="molecule type" value="Genomic_DNA"/>
</dbReference>
<feature type="compositionally biased region" description="Low complexity" evidence="1">
    <location>
        <begin position="17"/>
        <end position="27"/>
    </location>
</feature>
<dbReference type="Bgee" id="ENSOCUG00000034897">
    <property type="expression patterns" value="Expressed in autopod skin and 17 other cell types or tissues"/>
</dbReference>
<organism evidence="2 3">
    <name type="scientific">Oryctolagus cuniculus</name>
    <name type="common">Rabbit</name>
    <dbReference type="NCBI Taxonomy" id="9986"/>
    <lineage>
        <taxon>Eukaryota</taxon>
        <taxon>Metazoa</taxon>
        <taxon>Chordata</taxon>
        <taxon>Craniata</taxon>
        <taxon>Vertebrata</taxon>
        <taxon>Euteleostomi</taxon>
        <taxon>Mammalia</taxon>
        <taxon>Eutheria</taxon>
        <taxon>Euarchontoglires</taxon>
        <taxon>Glires</taxon>
        <taxon>Lagomorpha</taxon>
        <taxon>Leporidae</taxon>
        <taxon>Oryctolagus</taxon>
    </lineage>
</organism>
<reference evidence="2" key="3">
    <citation type="submission" date="2025-09" db="UniProtKB">
        <authorList>
            <consortium name="Ensembl"/>
        </authorList>
    </citation>
    <scope>IDENTIFICATION</scope>
    <source>
        <strain evidence="2">Thorbecke</strain>
    </source>
</reference>
<evidence type="ECO:0000256" key="1">
    <source>
        <dbReference type="SAM" id="MobiDB-lite"/>
    </source>
</evidence>
<reference evidence="2" key="2">
    <citation type="submission" date="2025-08" db="UniProtKB">
        <authorList>
            <consortium name="Ensembl"/>
        </authorList>
    </citation>
    <scope>IDENTIFICATION</scope>
    <source>
        <strain evidence="2">Thorbecke</strain>
    </source>
</reference>
<dbReference type="STRING" id="9986.ENSOCUP00000045159"/>
<name>A0A5F9DG42_RABIT</name>